<feature type="region of interest" description="Disordered" evidence="4">
    <location>
        <begin position="171"/>
        <end position="197"/>
    </location>
</feature>
<dbReference type="PANTHER" id="PTHR10133:SF27">
    <property type="entry name" value="DNA POLYMERASE NU"/>
    <property type="match status" value="1"/>
</dbReference>
<gene>
    <name evidence="6" type="ORF">FYC51_17745</name>
</gene>
<dbReference type="NCBIfam" id="NF011538">
    <property type="entry name" value="PRK14975.1-1"/>
    <property type="match status" value="1"/>
</dbReference>
<protein>
    <recommendedName>
        <fullName evidence="1">DNA-directed DNA polymerase</fullName>
        <ecNumber evidence="1">2.7.7.7</ecNumber>
    </recommendedName>
</protein>
<evidence type="ECO:0000256" key="3">
    <source>
        <dbReference type="ARBA" id="ARBA00049244"/>
    </source>
</evidence>
<sequence>MLRHPADTRAAGARPVSDTDAVIGSGSESAAGVTGGHDNGAVHVVVGAGAQGRIVLVDPDDPARPLAEVSLDGFAEAVRALEARDHPRWVWTETRRWYPRLLDAGVRVERCHDVRLCGAILDRSTVTESARAGGRHPRPAWLPPGPAEAGGAAAETTTPSPVAHSALFDLDDFGDDRATDPEGTAPPGSEVLAPSTDAAARTSGASVAVDAVVAELARQLALVAESADPGRLRLLLAAESAGALIGAELHAAGLPWDRAVHEAVLESELGPRPSPGWKPARMEALATQAREELGAASVNLDSQADLLRALRAAGIPVESTARWELREHDHPVIEPLIAYKKLSRLLSANGWTWLDEWIVDGRFRPEYVPGGTATGRWATSGGGALQLPKNVRSAVVADPGWTLVVADAAQLEPRVLAAIARDEAMAEAARGRDIYRGLVDGGVVGTRDEAKVAILGAMYGATTGDSGRLVPRLARAFPRAMALVDRAAADGERGLPVTTLLGRSSPLPSAEWRAVQARASEPDATATDERRARSRARDWGRFTRNFVVQGSAAEWSLCWMAALRGRLAEIGSTVTDAAPAASESGPVFGRAPHLVYFLHDELIVHAPRETADAVAVAVEETAAAAGRLLFGDFPVDFPLDLAIVESYASAG</sequence>
<dbReference type="GO" id="GO:0003887">
    <property type="term" value="F:DNA-directed DNA polymerase activity"/>
    <property type="evidence" value="ECO:0007669"/>
    <property type="project" value="UniProtKB-EC"/>
</dbReference>
<dbReference type="GO" id="GO:0006302">
    <property type="term" value="P:double-strand break repair"/>
    <property type="evidence" value="ECO:0007669"/>
    <property type="project" value="TreeGrafter"/>
</dbReference>
<keyword evidence="2" id="KW-0235">DNA replication</keyword>
<name>A0A5S4UYV7_9MICO</name>
<feature type="compositionally biased region" description="Low complexity" evidence="4">
    <location>
        <begin position="147"/>
        <end position="158"/>
    </location>
</feature>
<feature type="region of interest" description="Disordered" evidence="4">
    <location>
        <begin position="127"/>
        <end position="158"/>
    </location>
</feature>
<organism evidence="6 7">
    <name type="scientific">Agromyces mariniharenae</name>
    <dbReference type="NCBI Taxonomy" id="2604423"/>
    <lineage>
        <taxon>Bacteria</taxon>
        <taxon>Bacillati</taxon>
        <taxon>Actinomycetota</taxon>
        <taxon>Actinomycetes</taxon>
        <taxon>Micrococcales</taxon>
        <taxon>Microbacteriaceae</taxon>
        <taxon>Agromyces</taxon>
    </lineage>
</organism>
<keyword evidence="6" id="KW-0378">Hydrolase</keyword>
<evidence type="ECO:0000256" key="4">
    <source>
        <dbReference type="SAM" id="MobiDB-lite"/>
    </source>
</evidence>
<evidence type="ECO:0000256" key="2">
    <source>
        <dbReference type="ARBA" id="ARBA00022705"/>
    </source>
</evidence>
<keyword evidence="6" id="KW-0269">Exonuclease</keyword>
<dbReference type="SMART" id="SM00482">
    <property type="entry name" value="POLAc"/>
    <property type="match status" value="1"/>
</dbReference>
<evidence type="ECO:0000259" key="5">
    <source>
        <dbReference type="SMART" id="SM00482"/>
    </source>
</evidence>
<dbReference type="SUPFAM" id="SSF56672">
    <property type="entry name" value="DNA/RNA polymerases"/>
    <property type="match status" value="1"/>
</dbReference>
<dbReference type="Gene3D" id="3.30.70.370">
    <property type="match status" value="1"/>
</dbReference>
<dbReference type="Pfam" id="PF00476">
    <property type="entry name" value="DNA_pol_A"/>
    <property type="match status" value="1"/>
</dbReference>
<dbReference type="GO" id="GO:0004527">
    <property type="term" value="F:exonuclease activity"/>
    <property type="evidence" value="ECO:0007669"/>
    <property type="project" value="UniProtKB-KW"/>
</dbReference>
<evidence type="ECO:0000313" key="6">
    <source>
        <dbReference type="EMBL" id="TYL51278.1"/>
    </source>
</evidence>
<accession>A0A5S4UYV7</accession>
<comment type="catalytic activity">
    <reaction evidence="3">
        <text>DNA(n) + a 2'-deoxyribonucleoside 5'-triphosphate = DNA(n+1) + diphosphate</text>
        <dbReference type="Rhea" id="RHEA:22508"/>
        <dbReference type="Rhea" id="RHEA-COMP:17339"/>
        <dbReference type="Rhea" id="RHEA-COMP:17340"/>
        <dbReference type="ChEBI" id="CHEBI:33019"/>
        <dbReference type="ChEBI" id="CHEBI:61560"/>
        <dbReference type="ChEBI" id="CHEBI:173112"/>
        <dbReference type="EC" id="2.7.7.7"/>
    </reaction>
</comment>
<dbReference type="EC" id="2.7.7.7" evidence="1"/>
<keyword evidence="6" id="KW-0540">Nuclease</keyword>
<feature type="region of interest" description="Disordered" evidence="4">
    <location>
        <begin position="1"/>
        <end position="35"/>
    </location>
</feature>
<dbReference type="AlphaFoldDB" id="A0A5S4UYV7"/>
<dbReference type="InterPro" id="IPR002298">
    <property type="entry name" value="DNA_polymerase_A"/>
</dbReference>
<dbReference type="Proteomes" id="UP000325243">
    <property type="component" value="Unassembled WGS sequence"/>
</dbReference>
<dbReference type="GO" id="GO:0006261">
    <property type="term" value="P:DNA-templated DNA replication"/>
    <property type="evidence" value="ECO:0007669"/>
    <property type="project" value="InterPro"/>
</dbReference>
<reference evidence="6 7" key="1">
    <citation type="submission" date="2019-08" db="EMBL/GenBank/DDBJ databases">
        <authorList>
            <person name="Hu J."/>
        </authorList>
    </citation>
    <scope>NUCLEOTIDE SEQUENCE [LARGE SCALE GENOMIC DNA]</scope>
    <source>
        <strain evidence="6 7">NEAU-184</strain>
    </source>
</reference>
<dbReference type="Gene3D" id="1.10.150.20">
    <property type="entry name" value="5' to 3' exonuclease, C-terminal subdomain"/>
    <property type="match status" value="1"/>
</dbReference>
<comment type="caution">
    <text evidence="6">The sequence shown here is derived from an EMBL/GenBank/DDBJ whole genome shotgun (WGS) entry which is preliminary data.</text>
</comment>
<evidence type="ECO:0000256" key="1">
    <source>
        <dbReference type="ARBA" id="ARBA00012417"/>
    </source>
</evidence>
<keyword evidence="7" id="KW-1185">Reference proteome</keyword>
<dbReference type="EMBL" id="VSSB01000002">
    <property type="protein sequence ID" value="TYL51278.1"/>
    <property type="molecule type" value="Genomic_DNA"/>
</dbReference>
<dbReference type="InterPro" id="IPR043502">
    <property type="entry name" value="DNA/RNA_pol_sf"/>
</dbReference>
<dbReference type="PANTHER" id="PTHR10133">
    <property type="entry name" value="DNA POLYMERASE I"/>
    <property type="match status" value="1"/>
</dbReference>
<proteinExistence type="predicted"/>
<dbReference type="InterPro" id="IPR001098">
    <property type="entry name" value="DNA-dir_DNA_pol_A_palm_dom"/>
</dbReference>
<feature type="domain" description="DNA-directed DNA polymerase family A palm" evidence="5">
    <location>
        <begin position="388"/>
        <end position="610"/>
    </location>
</feature>
<dbReference type="CDD" id="cd06444">
    <property type="entry name" value="DNA_pol_A"/>
    <property type="match status" value="1"/>
</dbReference>
<evidence type="ECO:0000313" key="7">
    <source>
        <dbReference type="Proteomes" id="UP000325243"/>
    </source>
</evidence>
<dbReference type="GO" id="GO:0003677">
    <property type="term" value="F:DNA binding"/>
    <property type="evidence" value="ECO:0007669"/>
    <property type="project" value="InterPro"/>
</dbReference>